<dbReference type="SUPFAM" id="SSF143034">
    <property type="entry name" value="L35p-like"/>
    <property type="match status" value="1"/>
</dbReference>
<dbReference type="NCBIfam" id="TIGR00001">
    <property type="entry name" value="rpmI_bact"/>
    <property type="match status" value="1"/>
</dbReference>
<dbReference type="PRINTS" id="PR00064">
    <property type="entry name" value="RIBOSOMALL35"/>
</dbReference>
<evidence type="ECO:0000313" key="7">
    <source>
        <dbReference type="Proteomes" id="UP000637513"/>
    </source>
</evidence>
<keyword evidence="7" id="KW-1185">Reference proteome</keyword>
<comment type="caution">
    <text evidence="6">The sequence shown here is derived from an EMBL/GenBank/DDBJ whole genome shotgun (WGS) entry which is preliminary data.</text>
</comment>
<evidence type="ECO:0000256" key="1">
    <source>
        <dbReference type="ARBA" id="ARBA00006598"/>
    </source>
</evidence>
<dbReference type="InterPro" id="IPR018265">
    <property type="entry name" value="Ribosomal_bL35_CS"/>
</dbReference>
<evidence type="ECO:0000256" key="4">
    <source>
        <dbReference type="HAMAP-Rule" id="MF_00514"/>
    </source>
</evidence>
<dbReference type="InterPro" id="IPR021137">
    <property type="entry name" value="Ribosomal_bL35-like"/>
</dbReference>
<evidence type="ECO:0000256" key="5">
    <source>
        <dbReference type="RuleBase" id="RU000568"/>
    </source>
</evidence>
<evidence type="ECO:0000256" key="3">
    <source>
        <dbReference type="ARBA" id="ARBA00023274"/>
    </source>
</evidence>
<gene>
    <name evidence="4 6" type="primary">rpmI</name>
    <name evidence="6" type="ORF">H8700_00665</name>
</gene>
<proteinExistence type="inferred from homology"/>
<dbReference type="InterPro" id="IPR001706">
    <property type="entry name" value="Ribosomal_bL35"/>
</dbReference>
<dbReference type="PANTHER" id="PTHR33343:SF1">
    <property type="entry name" value="LARGE RIBOSOMAL SUBUNIT PROTEIN BL35M"/>
    <property type="match status" value="1"/>
</dbReference>
<sequence length="66" mass="7679">MPKMKTKRAAAKRFKTTGTGKLMKMNANTSHILNKKTTKRKRQLRKAVEVDESNVKMMKRLLPYSK</sequence>
<protein>
    <recommendedName>
        <fullName evidence="4">Large ribosomal subunit protein bL35</fullName>
    </recommendedName>
</protein>
<evidence type="ECO:0000313" key="6">
    <source>
        <dbReference type="EMBL" id="MBC8556235.1"/>
    </source>
</evidence>
<dbReference type="InterPro" id="IPR037229">
    <property type="entry name" value="Ribosomal_bL35_sf"/>
</dbReference>
<comment type="similarity">
    <text evidence="1 4 5">Belongs to the bacterial ribosomal protein bL35 family.</text>
</comment>
<organism evidence="6 7">
    <name type="scientific">Jutongia hominis</name>
    <dbReference type="NCBI Taxonomy" id="2763664"/>
    <lineage>
        <taxon>Bacteria</taxon>
        <taxon>Bacillati</taxon>
        <taxon>Bacillota</taxon>
        <taxon>Clostridia</taxon>
        <taxon>Lachnospirales</taxon>
        <taxon>Lachnospiraceae</taxon>
        <taxon>Jutongia</taxon>
    </lineage>
</organism>
<dbReference type="EMBL" id="JACRSW010000001">
    <property type="protein sequence ID" value="MBC8556235.1"/>
    <property type="molecule type" value="Genomic_DNA"/>
</dbReference>
<evidence type="ECO:0000256" key="2">
    <source>
        <dbReference type="ARBA" id="ARBA00022980"/>
    </source>
</evidence>
<reference evidence="6 7" key="1">
    <citation type="submission" date="2020-08" db="EMBL/GenBank/DDBJ databases">
        <title>Genome public.</title>
        <authorList>
            <person name="Liu C."/>
            <person name="Sun Q."/>
        </authorList>
    </citation>
    <scope>NUCLEOTIDE SEQUENCE [LARGE SCALE GENOMIC DNA]</scope>
    <source>
        <strain evidence="6 7">BX3</strain>
    </source>
</reference>
<name>A0ABR7MRZ8_9FIRM</name>
<dbReference type="PANTHER" id="PTHR33343">
    <property type="entry name" value="54S RIBOSOMAL PROTEIN BL35M"/>
    <property type="match status" value="1"/>
</dbReference>
<dbReference type="GO" id="GO:0005840">
    <property type="term" value="C:ribosome"/>
    <property type="evidence" value="ECO:0007669"/>
    <property type="project" value="UniProtKB-KW"/>
</dbReference>
<dbReference type="Gene3D" id="4.10.410.60">
    <property type="match status" value="1"/>
</dbReference>
<keyword evidence="3 4" id="KW-0687">Ribonucleoprotein</keyword>
<dbReference type="Pfam" id="PF01632">
    <property type="entry name" value="Ribosomal_L35p"/>
    <property type="match status" value="1"/>
</dbReference>
<dbReference type="RefSeq" id="WP_022141287.1">
    <property type="nucleotide sequence ID" value="NZ_JACRSW010000001.1"/>
</dbReference>
<dbReference type="Proteomes" id="UP000637513">
    <property type="component" value="Unassembled WGS sequence"/>
</dbReference>
<accession>A0ABR7MRZ8</accession>
<dbReference type="PROSITE" id="PS00936">
    <property type="entry name" value="RIBOSOMAL_L35"/>
    <property type="match status" value="1"/>
</dbReference>
<dbReference type="HAMAP" id="MF_00514">
    <property type="entry name" value="Ribosomal_bL35"/>
    <property type="match status" value="1"/>
</dbReference>
<keyword evidence="2 4" id="KW-0689">Ribosomal protein</keyword>